<sequence length="274" mass="29641">MKFTTVGAATVAALLLGSSAYAQNAFNGVDQASERNEDLRDAIADDLEVEQNTFGNSGRKLGFSGSVALRGSVSNGNTDTADLGIGSDMTYFDGTNGYSLELSYDYSEDDGSKTEESLFFDAEYTRDFTPNFYGFAKVQGSVDEFSSYDSDYFVGFGAGYRVYDTADVSWAVQGGPGYRVASLRDIVDGETEEAAFSASSNFSYRLSDTAYLTNDTDILASESDTSVVNELGVTVAMSEMLALRTTLQTKYHTDPQPGFEETDNTFGVSLVFNY</sequence>
<accession>A0A3N4V097</accession>
<comment type="caution">
    <text evidence="2">The sequence shown here is derived from an EMBL/GenBank/DDBJ whole genome shotgun (WGS) entry which is preliminary data.</text>
</comment>
<proteinExistence type="predicted"/>
<evidence type="ECO:0000313" key="3">
    <source>
        <dbReference type="Proteomes" id="UP000269689"/>
    </source>
</evidence>
<dbReference type="AlphaFoldDB" id="A0A3N4V097"/>
<evidence type="ECO:0000313" key="2">
    <source>
        <dbReference type="EMBL" id="RPE66344.1"/>
    </source>
</evidence>
<keyword evidence="1" id="KW-0732">Signal</keyword>
<dbReference type="Pfam" id="PF04338">
    <property type="entry name" value="DUF481"/>
    <property type="match status" value="1"/>
</dbReference>
<dbReference type="EMBL" id="RKQK01000003">
    <property type="protein sequence ID" value="RPE66344.1"/>
    <property type="molecule type" value="Genomic_DNA"/>
</dbReference>
<organism evidence="2 3">
    <name type="scientific">Pacificibacter maritimus</name>
    <dbReference type="NCBI Taxonomy" id="762213"/>
    <lineage>
        <taxon>Bacteria</taxon>
        <taxon>Pseudomonadati</taxon>
        <taxon>Pseudomonadota</taxon>
        <taxon>Alphaproteobacteria</taxon>
        <taxon>Rhodobacterales</taxon>
        <taxon>Roseobacteraceae</taxon>
        <taxon>Pacificibacter</taxon>
    </lineage>
</organism>
<protein>
    <submittedName>
        <fullName evidence="2">Putative salt-induced outer membrane protein</fullName>
    </submittedName>
</protein>
<dbReference type="InterPro" id="IPR007433">
    <property type="entry name" value="DUF481"/>
</dbReference>
<dbReference type="Proteomes" id="UP000269689">
    <property type="component" value="Unassembled WGS sequence"/>
</dbReference>
<keyword evidence="3" id="KW-1185">Reference proteome</keyword>
<name>A0A3N4V097_9RHOB</name>
<dbReference type="RefSeq" id="WP_123793104.1">
    <property type="nucleotide sequence ID" value="NZ_RKQK01000003.1"/>
</dbReference>
<evidence type="ECO:0000256" key="1">
    <source>
        <dbReference type="SAM" id="SignalP"/>
    </source>
</evidence>
<feature type="chain" id="PRO_5018146427" evidence="1">
    <location>
        <begin position="23"/>
        <end position="274"/>
    </location>
</feature>
<dbReference type="OrthoDB" id="7631035at2"/>
<feature type="signal peptide" evidence="1">
    <location>
        <begin position="1"/>
        <end position="22"/>
    </location>
</feature>
<reference evidence="2 3" key="1">
    <citation type="submission" date="2018-11" db="EMBL/GenBank/DDBJ databases">
        <title>Genomic Encyclopedia of Type Strains, Phase IV (KMG-IV): sequencing the most valuable type-strain genomes for metagenomic binning, comparative biology and taxonomic classification.</title>
        <authorList>
            <person name="Goeker M."/>
        </authorList>
    </citation>
    <scope>NUCLEOTIDE SEQUENCE [LARGE SCALE GENOMIC DNA]</scope>
    <source>
        <strain evidence="2 3">DSM 104731</strain>
    </source>
</reference>
<gene>
    <name evidence="2" type="ORF">EDD53_2046</name>
</gene>